<accession>A0ABD1KSH8</accession>
<dbReference type="SUPFAM" id="SSF53098">
    <property type="entry name" value="Ribonuclease H-like"/>
    <property type="match status" value="1"/>
</dbReference>
<dbReference type="AlphaFoldDB" id="A0ABD1KSH8"/>
<sequence>MIKRVRRNSEALHITLSKQKHNLALPTNAEYEKLAKLEKLLEPCRYITELLGGDKYVSCSVVLPALCHLQHAMKISDDDPAYIVRFKAAFTKDLNQWREKLNLEWLKMATALDPRFKDLKCLPRADREPVCAKLSELVKGEEPALQPLREENPEPPKKKIALLLMGSESESDEETPEDNTVERYKVEPSASLDQCPLKWWSEHTAVYGKADEQKIADLPLERILSDLPPFTNVGLDYFGLNEVGRGRSTIKRRGQVKRIRSDNGTNLVGTHAELKKALMSLNERKIQDALLS</sequence>
<evidence type="ECO:0000313" key="2">
    <source>
        <dbReference type="Proteomes" id="UP001591681"/>
    </source>
</evidence>
<organism evidence="1 2">
    <name type="scientific">Coilia grayii</name>
    <name type="common">Gray's grenadier anchovy</name>
    <dbReference type="NCBI Taxonomy" id="363190"/>
    <lineage>
        <taxon>Eukaryota</taxon>
        <taxon>Metazoa</taxon>
        <taxon>Chordata</taxon>
        <taxon>Craniata</taxon>
        <taxon>Vertebrata</taxon>
        <taxon>Euteleostomi</taxon>
        <taxon>Actinopterygii</taxon>
        <taxon>Neopterygii</taxon>
        <taxon>Teleostei</taxon>
        <taxon>Clupei</taxon>
        <taxon>Clupeiformes</taxon>
        <taxon>Clupeoidei</taxon>
        <taxon>Engraulidae</taxon>
        <taxon>Coilinae</taxon>
        <taxon>Coilia</taxon>
    </lineage>
</organism>
<name>A0ABD1KSH8_9TELE</name>
<dbReference type="PANTHER" id="PTHR47331:SF1">
    <property type="entry name" value="GAG-LIKE PROTEIN"/>
    <property type="match status" value="1"/>
</dbReference>
<gene>
    <name evidence="1" type="ORF">ACEWY4_001292</name>
</gene>
<protein>
    <submittedName>
        <fullName evidence="1">Uncharacterized protein</fullName>
    </submittedName>
</protein>
<dbReference type="Proteomes" id="UP001591681">
    <property type="component" value="Unassembled WGS sequence"/>
</dbReference>
<dbReference type="EMBL" id="JBHFQA010000002">
    <property type="protein sequence ID" value="KAL2102124.1"/>
    <property type="molecule type" value="Genomic_DNA"/>
</dbReference>
<evidence type="ECO:0000313" key="1">
    <source>
        <dbReference type="EMBL" id="KAL2102124.1"/>
    </source>
</evidence>
<proteinExistence type="predicted"/>
<dbReference type="InterPro" id="IPR012337">
    <property type="entry name" value="RNaseH-like_sf"/>
</dbReference>
<comment type="caution">
    <text evidence="1">The sequence shown here is derived from an EMBL/GenBank/DDBJ whole genome shotgun (WGS) entry which is preliminary data.</text>
</comment>
<dbReference type="PANTHER" id="PTHR47331">
    <property type="entry name" value="PHD-TYPE DOMAIN-CONTAINING PROTEIN"/>
    <property type="match status" value="1"/>
</dbReference>
<reference evidence="1 2" key="1">
    <citation type="submission" date="2024-09" db="EMBL/GenBank/DDBJ databases">
        <title>A chromosome-level genome assembly of Gray's grenadier anchovy, Coilia grayii.</title>
        <authorList>
            <person name="Fu Z."/>
        </authorList>
    </citation>
    <scope>NUCLEOTIDE SEQUENCE [LARGE SCALE GENOMIC DNA]</scope>
    <source>
        <strain evidence="1">G4</strain>
        <tissue evidence="1">Muscle</tissue>
    </source>
</reference>
<keyword evidence="2" id="KW-1185">Reference proteome</keyword>